<dbReference type="GO" id="GO:0006508">
    <property type="term" value="P:proteolysis"/>
    <property type="evidence" value="ECO:0007669"/>
    <property type="project" value="UniProtKB-KW"/>
</dbReference>
<dbReference type="KEGG" id="mol:YLM1_0007"/>
<feature type="transmembrane region" description="Helical" evidence="1">
    <location>
        <begin position="212"/>
        <end position="232"/>
    </location>
</feature>
<dbReference type="InterPro" id="IPR003675">
    <property type="entry name" value="Rce1/LyrA-like_dom"/>
</dbReference>
<feature type="transmembrane region" description="Helical" evidence="1">
    <location>
        <begin position="36"/>
        <end position="57"/>
    </location>
</feature>
<dbReference type="PANTHER" id="PTHR36435:SF1">
    <property type="entry name" value="CAAX AMINO TERMINAL PROTEASE FAMILY PROTEIN"/>
    <property type="match status" value="1"/>
</dbReference>
<dbReference type="OrthoDB" id="275779at2157"/>
<keyword evidence="1" id="KW-0472">Membrane</keyword>
<dbReference type="Pfam" id="PF02517">
    <property type="entry name" value="Rce1-like"/>
    <property type="match status" value="1"/>
</dbReference>
<name>A0A126QXN1_METOL</name>
<dbReference type="EMBL" id="FOTL01000004">
    <property type="protein sequence ID" value="SFL27985.1"/>
    <property type="molecule type" value="Genomic_DNA"/>
</dbReference>
<evidence type="ECO:0000313" key="5">
    <source>
        <dbReference type="Proteomes" id="UP000066376"/>
    </source>
</evidence>
<keyword evidence="1" id="KW-0812">Transmembrane</keyword>
<dbReference type="InterPro" id="IPR052710">
    <property type="entry name" value="CAAX_protease"/>
</dbReference>
<evidence type="ECO:0000256" key="1">
    <source>
        <dbReference type="SAM" id="Phobius"/>
    </source>
</evidence>
<dbReference type="RefSeq" id="WP_067145089.1">
    <property type="nucleotide sequence ID" value="NZ_FOTL01000004.1"/>
</dbReference>
<keyword evidence="5" id="KW-1185">Reference proteome</keyword>
<reference evidence="3 5" key="1">
    <citation type="journal article" date="2016" name="Genome Announc.">
        <title>Draft Genome Sequence of the Rumen Methanogen Methanobrevibacter olleyae YLM1.</title>
        <authorList>
            <person name="Kelly W.J."/>
            <person name="Li D."/>
            <person name="Lambie S.C."/>
            <person name="Cox F."/>
            <person name="Attwood G.T."/>
            <person name="Altermann E."/>
            <person name="Leahy S.C."/>
        </authorList>
    </citation>
    <scope>NUCLEOTIDE SEQUENCE [LARGE SCALE GENOMIC DNA]</scope>
    <source>
        <strain evidence="3 5">YLM1</strain>
    </source>
</reference>
<feature type="transmembrane region" description="Helical" evidence="1">
    <location>
        <begin position="12"/>
        <end position="30"/>
    </location>
</feature>
<evidence type="ECO:0000313" key="4">
    <source>
        <dbReference type="EMBL" id="SFL27985.1"/>
    </source>
</evidence>
<keyword evidence="3" id="KW-0378">Hydrolase</keyword>
<sequence>MIRLNDYLDKLSTIKVLSFFLLVILVLTLVPILFNFYLGFLTFKLILYGFMLLFFLYKFHEIDLVEAYKNDSFLISLKNECASLFKVSNFYHISFIVIANILFVSTIYFTLKYLSILSIIRFDSPLFGDFSSLSFTVLSIYFITVVILSPIIEEILFRGIFLRRFNKDLKDIKLAILLSSVLFGLCHSFGGISGAILFGICVSILYIKSKNILVPIFAHFLNNLISFLLALCGVEYFIQNNLTVIILIVILAILSNLILFRAIFNEWPKKME</sequence>
<reference evidence="4" key="4">
    <citation type="submission" date="2016-10" db="EMBL/GenBank/DDBJ databases">
        <authorList>
            <person name="de Groot N.N."/>
        </authorList>
    </citation>
    <scope>NUCLEOTIDE SEQUENCE [LARGE SCALE GENOMIC DNA]</scope>
    <source>
        <strain evidence="4">DSM 16632</strain>
    </source>
</reference>
<evidence type="ECO:0000313" key="6">
    <source>
        <dbReference type="Proteomes" id="UP000183442"/>
    </source>
</evidence>
<feature type="transmembrane region" description="Helical" evidence="1">
    <location>
        <begin position="244"/>
        <end position="264"/>
    </location>
</feature>
<dbReference type="STRING" id="294671.YLM1_0007"/>
<dbReference type="PATRIC" id="fig|294671.3.peg.7"/>
<dbReference type="Proteomes" id="UP000183442">
    <property type="component" value="Unassembled WGS sequence"/>
</dbReference>
<protein>
    <submittedName>
        <fullName evidence="3">CAAX amino terminal protease family protein</fullName>
    </submittedName>
</protein>
<dbReference type="Proteomes" id="UP000066376">
    <property type="component" value="Chromosome"/>
</dbReference>
<dbReference type="AlphaFoldDB" id="A0A126QXN1"/>
<feature type="transmembrane region" description="Helical" evidence="1">
    <location>
        <begin position="174"/>
        <end position="206"/>
    </location>
</feature>
<evidence type="ECO:0000259" key="2">
    <source>
        <dbReference type="Pfam" id="PF02517"/>
    </source>
</evidence>
<proteinExistence type="predicted"/>
<accession>A0A126QXN1</accession>
<organism evidence="3 5">
    <name type="scientific">Methanobrevibacter olleyae</name>
    <dbReference type="NCBI Taxonomy" id="294671"/>
    <lineage>
        <taxon>Archaea</taxon>
        <taxon>Methanobacteriati</taxon>
        <taxon>Methanobacteriota</taxon>
        <taxon>Methanomada group</taxon>
        <taxon>Methanobacteria</taxon>
        <taxon>Methanobacteriales</taxon>
        <taxon>Methanobacteriaceae</taxon>
        <taxon>Methanobrevibacter</taxon>
    </lineage>
</organism>
<keyword evidence="3" id="KW-0645">Protease</keyword>
<feature type="transmembrane region" description="Helical" evidence="1">
    <location>
        <begin position="131"/>
        <end position="153"/>
    </location>
</feature>
<reference evidence="6" key="3">
    <citation type="submission" date="2016-10" db="EMBL/GenBank/DDBJ databases">
        <authorList>
            <person name="Varghese N."/>
        </authorList>
    </citation>
    <scope>NUCLEOTIDE SEQUENCE [LARGE SCALE GENOMIC DNA]</scope>
    <source>
        <strain evidence="6">DSM 16632</strain>
    </source>
</reference>
<reference evidence="5" key="2">
    <citation type="submission" date="2016-02" db="EMBL/GenBank/DDBJ databases">
        <title>The draft genome sequence of the rumen methanogen Methanobrevibacter olleyae YLM1.</title>
        <authorList>
            <consortium name="New Zealand Agricultural Greenhouse Gas Research Centre/Pastoral Greenhouse Gas Research Consortium"/>
            <person name="Kelly W.J."/>
            <person name="Li D."/>
            <person name="Lambie S.C."/>
            <person name="Attwood G.T."/>
            <person name="Altermann E."/>
            <person name="Leahy S.C."/>
        </authorList>
    </citation>
    <scope>NUCLEOTIDE SEQUENCE [LARGE SCALE GENOMIC DNA]</scope>
    <source>
        <strain evidence="5">YLM1</strain>
    </source>
</reference>
<dbReference type="PANTHER" id="PTHR36435">
    <property type="entry name" value="SLR1288 PROTEIN"/>
    <property type="match status" value="1"/>
</dbReference>
<feature type="transmembrane region" description="Helical" evidence="1">
    <location>
        <begin position="90"/>
        <end position="111"/>
    </location>
</feature>
<evidence type="ECO:0000313" key="3">
    <source>
        <dbReference type="EMBL" id="AMK14567.1"/>
    </source>
</evidence>
<feature type="domain" description="CAAX prenyl protease 2/Lysostaphin resistance protein A-like" evidence="2">
    <location>
        <begin position="140"/>
        <end position="225"/>
    </location>
</feature>
<dbReference type="GO" id="GO:0004175">
    <property type="term" value="F:endopeptidase activity"/>
    <property type="evidence" value="ECO:0007669"/>
    <property type="project" value="UniProtKB-ARBA"/>
</dbReference>
<keyword evidence="1" id="KW-1133">Transmembrane helix</keyword>
<dbReference type="GO" id="GO:0080120">
    <property type="term" value="P:CAAX-box protein maturation"/>
    <property type="evidence" value="ECO:0007669"/>
    <property type="project" value="UniProtKB-ARBA"/>
</dbReference>
<dbReference type="EMBL" id="CP014265">
    <property type="protein sequence ID" value="AMK14567.1"/>
    <property type="molecule type" value="Genomic_DNA"/>
</dbReference>
<gene>
    <name evidence="4" type="ORF">SAMN02910297_00446</name>
    <name evidence="3" type="ORF">YLM1_0007</name>
</gene>